<keyword evidence="2" id="KW-1185">Reference proteome</keyword>
<evidence type="ECO:0000313" key="2">
    <source>
        <dbReference type="Proteomes" id="UP001550850"/>
    </source>
</evidence>
<name>A0ABV2YJX8_9ACTN</name>
<proteinExistence type="predicted"/>
<sequence length="175" mass="18768">MTELSKAVVARVDVPAAPEVVFRALCDAMSERRGRPVALAVRPFPPEIADTTGLWLDLADQDVIVIEEGLDADHQLVVLGHELWHMVAGHCGHQVGEAAVAARTVLTSEPALLEAVRRVAARSHSHAADERDAEGFGLLLGTRMRNWLDEGTGATPLDDIAQRIDTSLGYPGPKG</sequence>
<dbReference type="Proteomes" id="UP001550850">
    <property type="component" value="Unassembled WGS sequence"/>
</dbReference>
<organism evidence="1 2">
    <name type="scientific">Streptomyces fragilis</name>
    <dbReference type="NCBI Taxonomy" id="67301"/>
    <lineage>
        <taxon>Bacteria</taxon>
        <taxon>Bacillati</taxon>
        <taxon>Actinomycetota</taxon>
        <taxon>Actinomycetes</taxon>
        <taxon>Kitasatosporales</taxon>
        <taxon>Streptomycetaceae</taxon>
        <taxon>Streptomyces</taxon>
    </lineage>
</organism>
<comment type="caution">
    <text evidence="1">The sequence shown here is derived from an EMBL/GenBank/DDBJ whole genome shotgun (WGS) entry which is preliminary data.</text>
</comment>
<evidence type="ECO:0000313" key="1">
    <source>
        <dbReference type="EMBL" id="MEU3556035.1"/>
    </source>
</evidence>
<accession>A0ABV2YJX8</accession>
<dbReference type="EMBL" id="JBEZUR010000026">
    <property type="protein sequence ID" value="MEU3556035.1"/>
    <property type="molecule type" value="Genomic_DNA"/>
</dbReference>
<protein>
    <submittedName>
        <fullName evidence="1">Toxin-antitoxin system, toxin component</fullName>
    </submittedName>
</protein>
<gene>
    <name evidence="1" type="ORF">AB0E65_17730</name>
</gene>
<reference evidence="1 2" key="1">
    <citation type="submission" date="2024-06" db="EMBL/GenBank/DDBJ databases">
        <title>The Natural Products Discovery Center: Release of the First 8490 Sequenced Strains for Exploring Actinobacteria Biosynthetic Diversity.</title>
        <authorList>
            <person name="Kalkreuter E."/>
            <person name="Kautsar S.A."/>
            <person name="Yang D."/>
            <person name="Bader C.D."/>
            <person name="Teijaro C.N."/>
            <person name="Fluegel L."/>
            <person name="Davis C.M."/>
            <person name="Simpson J.R."/>
            <person name="Lauterbach L."/>
            <person name="Steele A.D."/>
            <person name="Gui C."/>
            <person name="Meng S."/>
            <person name="Li G."/>
            <person name="Viehrig K."/>
            <person name="Ye F."/>
            <person name="Su P."/>
            <person name="Kiefer A.F."/>
            <person name="Nichols A."/>
            <person name="Cepeda A.J."/>
            <person name="Yan W."/>
            <person name="Fan B."/>
            <person name="Jiang Y."/>
            <person name="Adhikari A."/>
            <person name="Zheng C.-J."/>
            <person name="Schuster L."/>
            <person name="Cowan T.M."/>
            <person name="Smanski M.J."/>
            <person name="Chevrette M.G."/>
            <person name="De Carvalho L.P.S."/>
            <person name="Shen B."/>
        </authorList>
    </citation>
    <scope>NUCLEOTIDE SEQUENCE [LARGE SCALE GENOMIC DNA]</scope>
    <source>
        <strain evidence="1 2">NPDC038104</strain>
    </source>
</reference>